<feature type="compositionally biased region" description="Polar residues" evidence="11">
    <location>
        <begin position="400"/>
        <end position="425"/>
    </location>
</feature>
<dbReference type="GO" id="GO:0012505">
    <property type="term" value="C:endomembrane system"/>
    <property type="evidence" value="ECO:0007669"/>
    <property type="project" value="UniProtKB-SubCell"/>
</dbReference>
<keyword evidence="12" id="KW-1133">Transmembrane helix</keyword>
<dbReference type="InterPro" id="IPR014480">
    <property type="entry name" value="Mannan-1_6-alpha_mannosidase"/>
</dbReference>
<name>A0A9P4IWP2_9PEZI</name>
<evidence type="ECO:0000256" key="2">
    <source>
        <dbReference type="ARBA" id="ARBA00004308"/>
    </source>
</evidence>
<reference evidence="14" key="1">
    <citation type="journal article" date="2020" name="Stud. Mycol.">
        <title>101 Dothideomycetes genomes: a test case for predicting lifestyles and emergence of pathogens.</title>
        <authorList>
            <person name="Haridas S."/>
            <person name="Albert R."/>
            <person name="Binder M."/>
            <person name="Bloem J."/>
            <person name="Labutti K."/>
            <person name="Salamov A."/>
            <person name="Andreopoulos B."/>
            <person name="Baker S."/>
            <person name="Barry K."/>
            <person name="Bills G."/>
            <person name="Bluhm B."/>
            <person name="Cannon C."/>
            <person name="Castanera R."/>
            <person name="Culley D."/>
            <person name="Daum C."/>
            <person name="Ezra D."/>
            <person name="Gonzalez J."/>
            <person name="Henrissat B."/>
            <person name="Kuo A."/>
            <person name="Liang C."/>
            <person name="Lipzen A."/>
            <person name="Lutzoni F."/>
            <person name="Magnuson J."/>
            <person name="Mondo S."/>
            <person name="Nolan M."/>
            <person name="Ohm R."/>
            <person name="Pangilinan J."/>
            <person name="Park H.-J."/>
            <person name="Ramirez L."/>
            <person name="Alfaro M."/>
            <person name="Sun H."/>
            <person name="Tritt A."/>
            <person name="Yoshinaga Y."/>
            <person name="Zwiers L.-H."/>
            <person name="Turgeon B."/>
            <person name="Goodwin S."/>
            <person name="Spatafora J."/>
            <person name="Crous P."/>
            <person name="Grigoriev I."/>
        </authorList>
    </citation>
    <scope>NUCLEOTIDE SEQUENCE</scope>
    <source>
        <strain evidence="14">CBS 260.36</strain>
    </source>
</reference>
<keyword evidence="12" id="KW-0812">Transmembrane</keyword>
<evidence type="ECO:0000313" key="15">
    <source>
        <dbReference type="Proteomes" id="UP000799439"/>
    </source>
</evidence>
<evidence type="ECO:0000313" key="14">
    <source>
        <dbReference type="EMBL" id="KAF2151021.1"/>
    </source>
</evidence>
<dbReference type="PANTHER" id="PTHR12145">
    <property type="entry name" value="MANNAN ENDO-1,6-ALPHA-MANNOSIDASE DCW1"/>
    <property type="match status" value="1"/>
</dbReference>
<comment type="subcellular location">
    <subcellularLocation>
        <location evidence="2">Endomembrane system</location>
    </subcellularLocation>
</comment>
<dbReference type="EC" id="3.2.1.101" evidence="4 10"/>
<organism evidence="14 15">
    <name type="scientific">Myriangium duriaei CBS 260.36</name>
    <dbReference type="NCBI Taxonomy" id="1168546"/>
    <lineage>
        <taxon>Eukaryota</taxon>
        <taxon>Fungi</taxon>
        <taxon>Dikarya</taxon>
        <taxon>Ascomycota</taxon>
        <taxon>Pezizomycotina</taxon>
        <taxon>Dothideomycetes</taxon>
        <taxon>Dothideomycetidae</taxon>
        <taxon>Myriangiales</taxon>
        <taxon>Myriangiaceae</taxon>
        <taxon>Myriangium</taxon>
    </lineage>
</organism>
<evidence type="ECO:0000256" key="5">
    <source>
        <dbReference type="ARBA" id="ARBA00022729"/>
    </source>
</evidence>
<dbReference type="InterPro" id="IPR008928">
    <property type="entry name" value="6-hairpin_glycosidase_sf"/>
</dbReference>
<sequence>MKTFSNILASACCTLLALQSVAAITLDVNDQNSIKQAASTAAYKMVSFYQGNVSGATPGLLPQPYYWWEAGGMFGALIDYWYYTGDAQYNNITSQALLWQVGPDKNYNPPNQSKDMGNDDQCFWAVAAMRAAEINFPNPPSDQPQWLALAQAVFNSEADRWDNTSCGGGLRWQVYPFEQGYNYKNSISNGCFFNLASRLAAYTLNTTYSDWAAKAWDWTYNVGLISSTYDIYDGSDDTLNCTEFNHIQWTYNSGIFTHGAATMWNLTGDDIWKERAIGLWNASNVFFTGNANQVMYEVACEPQSNCDNDQLSFKAYFSRWMAASLKVAPFLEASMKPYLITSAQAAAQQCNGGSDGSTCGIHWTASTWDGTTGVGQQMSALEVFQSLLIDNVQGPLTHKTGGTSVGNPSAGTGGDTNPISPTKSITGGDKAGAGIVTFLMIVGLISGAWWMIA</sequence>
<evidence type="ECO:0000256" key="13">
    <source>
        <dbReference type="SAM" id="SignalP"/>
    </source>
</evidence>
<keyword evidence="5 13" id="KW-0732">Signal</keyword>
<evidence type="ECO:0000256" key="10">
    <source>
        <dbReference type="PIRNR" id="PIRNR016302"/>
    </source>
</evidence>
<dbReference type="GO" id="GO:0009272">
    <property type="term" value="P:fungal-type cell wall biogenesis"/>
    <property type="evidence" value="ECO:0007669"/>
    <property type="project" value="TreeGrafter"/>
</dbReference>
<dbReference type="PANTHER" id="PTHR12145:SF36">
    <property type="entry name" value="MANNAN ENDO-1,6-ALPHA-MANNOSIDASE DCW1"/>
    <property type="match status" value="1"/>
</dbReference>
<evidence type="ECO:0000256" key="6">
    <source>
        <dbReference type="ARBA" id="ARBA00022801"/>
    </source>
</evidence>
<evidence type="ECO:0000256" key="3">
    <source>
        <dbReference type="ARBA" id="ARBA00009699"/>
    </source>
</evidence>
<evidence type="ECO:0000256" key="4">
    <source>
        <dbReference type="ARBA" id="ARBA00012350"/>
    </source>
</evidence>
<dbReference type="AlphaFoldDB" id="A0A9P4IWP2"/>
<evidence type="ECO:0000256" key="12">
    <source>
        <dbReference type="SAM" id="Phobius"/>
    </source>
</evidence>
<keyword evidence="15" id="KW-1185">Reference proteome</keyword>
<evidence type="ECO:0000256" key="9">
    <source>
        <dbReference type="ARBA" id="ARBA00023295"/>
    </source>
</evidence>
<comment type="catalytic activity">
    <reaction evidence="1 10">
        <text>Random hydrolysis of (1-&gt;6)-alpha-D-mannosidic linkages in unbranched (1-&gt;6)-mannans.</text>
        <dbReference type="EC" id="3.2.1.101"/>
    </reaction>
</comment>
<proteinExistence type="inferred from homology"/>
<dbReference type="SUPFAM" id="SSF48208">
    <property type="entry name" value="Six-hairpin glycosidases"/>
    <property type="match status" value="1"/>
</dbReference>
<dbReference type="Proteomes" id="UP000799439">
    <property type="component" value="Unassembled WGS sequence"/>
</dbReference>
<dbReference type="PIRSF" id="PIRSF016302">
    <property type="entry name" value="Man_a_manosd"/>
    <property type="match status" value="1"/>
</dbReference>
<dbReference type="InterPro" id="IPR005198">
    <property type="entry name" value="Glyco_hydro_76"/>
</dbReference>
<evidence type="ECO:0000256" key="8">
    <source>
        <dbReference type="ARBA" id="ARBA00023180"/>
    </source>
</evidence>
<dbReference type="Pfam" id="PF03663">
    <property type="entry name" value="Glyco_hydro_76"/>
    <property type="match status" value="1"/>
</dbReference>
<dbReference type="GO" id="GO:0008496">
    <property type="term" value="F:mannan endo-1,6-alpha-mannosidase activity"/>
    <property type="evidence" value="ECO:0007669"/>
    <property type="project" value="UniProtKB-UniRule"/>
</dbReference>
<protein>
    <recommendedName>
        <fullName evidence="4 10">Mannan endo-1,6-alpha-mannosidase</fullName>
        <ecNumber evidence="4 10">3.2.1.101</ecNumber>
    </recommendedName>
</protein>
<accession>A0A9P4IWP2</accession>
<feature type="region of interest" description="Disordered" evidence="11">
    <location>
        <begin position="398"/>
        <end position="425"/>
    </location>
</feature>
<dbReference type="FunFam" id="1.50.10.20:FF:000006">
    <property type="entry name" value="Mannan endo-1,6-alpha-mannosidase"/>
    <property type="match status" value="1"/>
</dbReference>
<comment type="caution">
    <text evidence="14">The sequence shown here is derived from an EMBL/GenBank/DDBJ whole genome shotgun (WGS) entry which is preliminary data.</text>
</comment>
<feature type="chain" id="PRO_5040509588" description="Mannan endo-1,6-alpha-mannosidase" evidence="13">
    <location>
        <begin position="24"/>
        <end position="453"/>
    </location>
</feature>
<gene>
    <name evidence="14" type="ORF">K461DRAFT_165212</name>
</gene>
<feature type="transmembrane region" description="Helical" evidence="12">
    <location>
        <begin position="431"/>
        <end position="452"/>
    </location>
</feature>
<evidence type="ECO:0000256" key="7">
    <source>
        <dbReference type="ARBA" id="ARBA00023136"/>
    </source>
</evidence>
<keyword evidence="8" id="KW-0325">Glycoprotein</keyword>
<evidence type="ECO:0000256" key="11">
    <source>
        <dbReference type="SAM" id="MobiDB-lite"/>
    </source>
</evidence>
<keyword evidence="6 10" id="KW-0378">Hydrolase</keyword>
<dbReference type="EMBL" id="ML996088">
    <property type="protein sequence ID" value="KAF2151021.1"/>
    <property type="molecule type" value="Genomic_DNA"/>
</dbReference>
<evidence type="ECO:0000256" key="1">
    <source>
        <dbReference type="ARBA" id="ARBA00001452"/>
    </source>
</evidence>
<keyword evidence="7 12" id="KW-0472">Membrane</keyword>
<feature type="signal peptide" evidence="13">
    <location>
        <begin position="1"/>
        <end position="23"/>
    </location>
</feature>
<dbReference type="Gene3D" id="1.50.10.20">
    <property type="match status" value="1"/>
</dbReference>
<comment type="similarity">
    <text evidence="3 10">Belongs to the glycosyl hydrolase 76 family.</text>
</comment>
<keyword evidence="9 10" id="KW-0326">Glycosidase</keyword>
<dbReference type="GO" id="GO:0016052">
    <property type="term" value="P:carbohydrate catabolic process"/>
    <property type="evidence" value="ECO:0007669"/>
    <property type="project" value="InterPro"/>
</dbReference>
<dbReference type="OrthoDB" id="4187847at2759"/>